<accession>A0A5Q2TRD1</accession>
<protein>
    <submittedName>
        <fullName evidence="4">NAD-dependent epimerase/dehydratase family protein</fullName>
    </submittedName>
</protein>
<sequence length="254" mass="28953">MKKITIIGGSGTVGDILFERLQNNYDVLVLDKNIKNNTSTHRYVDATDFKQLASEMPKDTDVIINLLRIDTAHAIEPEEVFDQMTDVFFKATYYIMLIATKYKIPKVIFASSNHVTDYYEENGHSKLEREITTKDYPYPKGLYGVLKIASEQAGFIFSLHSDLSIINIRIGSVPEKNEEDALKHDDRLTRTLLSREDLVEFFSAAIEAKVKFGTYYGVSNNNNKPWDISNAIEDLGYAPKRIHAETHPTYDNTL</sequence>
<dbReference type="PANTHER" id="PTHR43103:SF3">
    <property type="entry name" value="ADP-L-GLYCERO-D-MANNO-HEPTOSE-6-EPIMERASE"/>
    <property type="match status" value="1"/>
</dbReference>
<dbReference type="Proteomes" id="UP000339690">
    <property type="component" value="Chromosome"/>
</dbReference>
<dbReference type="SUPFAM" id="SSF51735">
    <property type="entry name" value="NAD(P)-binding Rossmann-fold domains"/>
    <property type="match status" value="1"/>
</dbReference>
<dbReference type="InterPro" id="IPR036291">
    <property type="entry name" value="NAD(P)-bd_dom_sf"/>
</dbReference>
<evidence type="ECO:0000256" key="2">
    <source>
        <dbReference type="ARBA" id="ARBA00023277"/>
    </source>
</evidence>
<organism evidence="4 5">
    <name type="scientific">Gracilibacillus salitolerans</name>
    <dbReference type="NCBI Taxonomy" id="2663022"/>
    <lineage>
        <taxon>Bacteria</taxon>
        <taxon>Bacillati</taxon>
        <taxon>Bacillota</taxon>
        <taxon>Bacilli</taxon>
        <taxon>Bacillales</taxon>
        <taxon>Bacillaceae</taxon>
        <taxon>Gracilibacillus</taxon>
    </lineage>
</organism>
<reference evidence="4 5" key="1">
    <citation type="submission" date="2019-11" db="EMBL/GenBank/DDBJ databases">
        <title>Gracilibacillus salitolerans sp. nov., a moderate halophile isolated from a saline soil in northwest China.</title>
        <authorList>
            <person name="Gan L."/>
        </authorList>
    </citation>
    <scope>NUCLEOTIDE SEQUENCE [LARGE SCALE GENOMIC DNA]</scope>
    <source>
        <strain evidence="4 5">SCU50</strain>
    </source>
</reference>
<dbReference type="AlphaFoldDB" id="A0A5Q2TRD1"/>
<feature type="domain" description="NAD-dependent epimerase/dehydratase" evidence="3">
    <location>
        <begin position="4"/>
        <end position="172"/>
    </location>
</feature>
<evidence type="ECO:0000313" key="4">
    <source>
        <dbReference type="EMBL" id="QGH36647.1"/>
    </source>
</evidence>
<keyword evidence="5" id="KW-1185">Reference proteome</keyword>
<dbReference type="Pfam" id="PF01370">
    <property type="entry name" value="Epimerase"/>
    <property type="match status" value="1"/>
</dbReference>
<keyword evidence="1" id="KW-0521">NADP</keyword>
<evidence type="ECO:0000256" key="1">
    <source>
        <dbReference type="ARBA" id="ARBA00022857"/>
    </source>
</evidence>
<evidence type="ECO:0000259" key="3">
    <source>
        <dbReference type="Pfam" id="PF01370"/>
    </source>
</evidence>
<name>A0A5Q2TRD1_9BACI</name>
<dbReference type="PANTHER" id="PTHR43103">
    <property type="entry name" value="NUCLEOSIDE-DIPHOSPHATE-SUGAR EPIMERASE"/>
    <property type="match status" value="1"/>
</dbReference>
<dbReference type="EMBL" id="CP045915">
    <property type="protein sequence ID" value="QGH36647.1"/>
    <property type="molecule type" value="Genomic_DNA"/>
</dbReference>
<evidence type="ECO:0000313" key="5">
    <source>
        <dbReference type="Proteomes" id="UP000339690"/>
    </source>
</evidence>
<keyword evidence="2" id="KW-0119">Carbohydrate metabolism</keyword>
<proteinExistence type="predicted"/>
<dbReference type="KEGG" id="grc:GI584_22450"/>
<dbReference type="InterPro" id="IPR001509">
    <property type="entry name" value="Epimerase_deHydtase"/>
</dbReference>
<gene>
    <name evidence="4" type="ORF">GI584_22450</name>
</gene>
<dbReference type="Gene3D" id="3.40.50.720">
    <property type="entry name" value="NAD(P)-binding Rossmann-like Domain"/>
    <property type="match status" value="1"/>
</dbReference>